<evidence type="ECO:0000256" key="1">
    <source>
        <dbReference type="SAM" id="MobiDB-lite"/>
    </source>
</evidence>
<protein>
    <recommendedName>
        <fullName evidence="5">Lipoprotein</fullName>
    </recommendedName>
</protein>
<dbReference type="AlphaFoldDB" id="A0A2S9GZ64"/>
<evidence type="ECO:0000313" key="4">
    <source>
        <dbReference type="Proteomes" id="UP000237839"/>
    </source>
</evidence>
<dbReference type="EMBL" id="PUGF01000010">
    <property type="protein sequence ID" value="PRC92993.1"/>
    <property type="molecule type" value="Genomic_DNA"/>
</dbReference>
<accession>A0A2S9GZ64</accession>
<organism evidence="3 4">
    <name type="scientific">Solimicrobium silvestre</name>
    <dbReference type="NCBI Taxonomy" id="2099400"/>
    <lineage>
        <taxon>Bacteria</taxon>
        <taxon>Pseudomonadati</taxon>
        <taxon>Pseudomonadota</taxon>
        <taxon>Betaproteobacteria</taxon>
        <taxon>Burkholderiales</taxon>
        <taxon>Oxalobacteraceae</taxon>
        <taxon>Solimicrobium</taxon>
    </lineage>
</organism>
<keyword evidence="2" id="KW-0472">Membrane</keyword>
<dbReference type="PROSITE" id="PS51257">
    <property type="entry name" value="PROKAR_LIPOPROTEIN"/>
    <property type="match status" value="1"/>
</dbReference>
<evidence type="ECO:0000256" key="2">
    <source>
        <dbReference type="SAM" id="Phobius"/>
    </source>
</evidence>
<dbReference type="Proteomes" id="UP000237839">
    <property type="component" value="Unassembled WGS sequence"/>
</dbReference>
<feature type="transmembrane region" description="Helical" evidence="2">
    <location>
        <begin position="7"/>
        <end position="27"/>
    </location>
</feature>
<feature type="region of interest" description="Disordered" evidence="1">
    <location>
        <begin position="33"/>
        <end position="53"/>
    </location>
</feature>
<proteinExistence type="predicted"/>
<keyword evidence="2" id="KW-1133">Transmembrane helix</keyword>
<comment type="caution">
    <text evidence="3">The sequence shown here is derived from an EMBL/GenBank/DDBJ whole genome shotgun (WGS) entry which is preliminary data.</text>
</comment>
<keyword evidence="2" id="KW-0812">Transmembrane</keyword>
<evidence type="ECO:0008006" key="5">
    <source>
        <dbReference type="Google" id="ProtNLM"/>
    </source>
</evidence>
<sequence length="53" mass="6103">MKQTRLIELMVMVVAMLILSGCVWGGYGGYHEDEHHDRDRGEHRDGDHGDQNH</sequence>
<gene>
    <name evidence="3" type="ORF">S2091_2410</name>
</gene>
<keyword evidence="4" id="KW-1185">Reference proteome</keyword>
<name>A0A2S9GZ64_9BURK</name>
<reference evidence="3 4" key="1">
    <citation type="submission" date="2018-02" db="EMBL/GenBank/DDBJ databases">
        <title>Solimicrobium silvestre gen. nov., sp. nov., isolated from alpine forest soil.</title>
        <authorList>
            <person name="Margesin R."/>
            <person name="Albuquerque L."/>
            <person name="Zhang D.-C."/>
            <person name="Froufe H.J.C."/>
            <person name="Severino R."/>
            <person name="Roxo I."/>
            <person name="Egas C."/>
            <person name="Da Costa M.S."/>
        </authorList>
    </citation>
    <scope>NUCLEOTIDE SEQUENCE [LARGE SCALE GENOMIC DNA]</scope>
    <source>
        <strain evidence="3 4">S20-91</strain>
    </source>
</reference>
<evidence type="ECO:0000313" key="3">
    <source>
        <dbReference type="EMBL" id="PRC92993.1"/>
    </source>
</evidence>